<dbReference type="EnsemblProtists" id="Phyra85979">
    <property type="protein sequence ID" value="Phyra85979"/>
    <property type="gene ID" value="Phyra85979"/>
</dbReference>
<evidence type="ECO:0000313" key="2">
    <source>
        <dbReference type="EnsemblProtists" id="Phyra85979"/>
    </source>
</evidence>
<feature type="compositionally biased region" description="Basic and acidic residues" evidence="1">
    <location>
        <begin position="268"/>
        <end position="280"/>
    </location>
</feature>
<evidence type="ECO:0000256" key="1">
    <source>
        <dbReference type="SAM" id="MobiDB-lite"/>
    </source>
</evidence>
<dbReference type="AlphaFoldDB" id="H3H5Q2"/>
<accession>H3H5Q2</accession>
<proteinExistence type="predicted"/>
<sequence>MDSGPEAESDRLTTYEEVLEQWALNDCSAVVISPGDDAMKALFRRWRATCSKPVTVTGTVTPQSLYRAWTSFVSRWNTEGPEAFQQKLMRREEQHSRLSVQALASQICELSWDADRECCFAHYRLGCPGCRGYSIVRPSAADWERITNSTPLSETERKLMGLYQRALHEARRDEESCPVGGLPRMPPHSPRATPLAVPSYHPSAQASERGIADAVGWDRRGREYPDPYAHAAERHDDYRRAPRSLPRCDVRGPRYPPEAQGRHAGIGQRDRREDAEEEQRRRRAAVRQQQRQEPDRQQHGGWQRGQQQRWDRLLRLEREMAALRDELTGTPRDPLQHLGRRDREGDWGAGWTQRRWG</sequence>
<feature type="region of interest" description="Disordered" evidence="1">
    <location>
        <begin position="228"/>
        <end position="308"/>
    </location>
</feature>
<dbReference type="InParanoid" id="H3H5Q2"/>
<dbReference type="HOGENOM" id="CLU_066552_0_0_1"/>
<reference evidence="3" key="1">
    <citation type="journal article" date="2006" name="Science">
        <title>Phytophthora genome sequences uncover evolutionary origins and mechanisms of pathogenesis.</title>
        <authorList>
            <person name="Tyler B.M."/>
            <person name="Tripathy S."/>
            <person name="Zhang X."/>
            <person name="Dehal P."/>
            <person name="Jiang R.H."/>
            <person name="Aerts A."/>
            <person name="Arredondo F.D."/>
            <person name="Baxter L."/>
            <person name="Bensasson D."/>
            <person name="Beynon J.L."/>
            <person name="Chapman J."/>
            <person name="Damasceno C.M."/>
            <person name="Dorrance A.E."/>
            <person name="Dou D."/>
            <person name="Dickerman A.W."/>
            <person name="Dubchak I.L."/>
            <person name="Garbelotto M."/>
            <person name="Gijzen M."/>
            <person name="Gordon S.G."/>
            <person name="Govers F."/>
            <person name="Grunwald N.J."/>
            <person name="Huang W."/>
            <person name="Ivors K.L."/>
            <person name="Jones R.W."/>
            <person name="Kamoun S."/>
            <person name="Krampis K."/>
            <person name="Lamour K.H."/>
            <person name="Lee M.K."/>
            <person name="McDonald W.H."/>
            <person name="Medina M."/>
            <person name="Meijer H.J."/>
            <person name="Nordberg E.K."/>
            <person name="Maclean D.J."/>
            <person name="Ospina-Giraldo M.D."/>
            <person name="Morris P.F."/>
            <person name="Phuntumart V."/>
            <person name="Putnam N.H."/>
            <person name="Rash S."/>
            <person name="Rose J.K."/>
            <person name="Sakihama Y."/>
            <person name="Salamov A.A."/>
            <person name="Savidor A."/>
            <person name="Scheuring C.F."/>
            <person name="Smith B.M."/>
            <person name="Sobral B.W."/>
            <person name="Terry A."/>
            <person name="Torto-Alalibo T.A."/>
            <person name="Win J."/>
            <person name="Xu Z."/>
            <person name="Zhang H."/>
            <person name="Grigoriev I.V."/>
            <person name="Rokhsar D.S."/>
            <person name="Boore J.L."/>
        </authorList>
    </citation>
    <scope>NUCLEOTIDE SEQUENCE [LARGE SCALE GENOMIC DNA]</scope>
    <source>
        <strain evidence="3">Pr102</strain>
    </source>
</reference>
<feature type="compositionally biased region" description="Low complexity" evidence="1">
    <location>
        <begin position="299"/>
        <end position="308"/>
    </location>
</feature>
<feature type="compositionally biased region" description="Basic and acidic residues" evidence="1">
    <location>
        <begin position="228"/>
        <end position="252"/>
    </location>
</feature>
<feature type="region of interest" description="Disordered" evidence="1">
    <location>
        <begin position="174"/>
        <end position="208"/>
    </location>
</feature>
<dbReference type="Proteomes" id="UP000005238">
    <property type="component" value="Unassembled WGS sequence"/>
</dbReference>
<evidence type="ECO:0000313" key="3">
    <source>
        <dbReference type="Proteomes" id="UP000005238"/>
    </source>
</evidence>
<feature type="region of interest" description="Disordered" evidence="1">
    <location>
        <begin position="323"/>
        <end position="357"/>
    </location>
</feature>
<reference evidence="2" key="2">
    <citation type="submission" date="2015-06" db="UniProtKB">
        <authorList>
            <consortium name="EnsemblProtists"/>
        </authorList>
    </citation>
    <scope>IDENTIFICATION</scope>
    <source>
        <strain evidence="2">Pr102</strain>
    </source>
</reference>
<protein>
    <submittedName>
        <fullName evidence="2">Uncharacterized protein</fullName>
    </submittedName>
</protein>
<keyword evidence="3" id="KW-1185">Reference proteome</keyword>
<dbReference type="eggNOG" id="ENOG502SRIA">
    <property type="taxonomic scope" value="Eukaryota"/>
</dbReference>
<dbReference type="OMA" id="CARCHEY"/>
<dbReference type="EMBL" id="DS566392">
    <property type="status" value="NOT_ANNOTATED_CDS"/>
    <property type="molecule type" value="Genomic_DNA"/>
</dbReference>
<name>H3H5Q2_PHYRM</name>
<organism evidence="2 3">
    <name type="scientific">Phytophthora ramorum</name>
    <name type="common">Sudden oak death agent</name>
    <dbReference type="NCBI Taxonomy" id="164328"/>
    <lineage>
        <taxon>Eukaryota</taxon>
        <taxon>Sar</taxon>
        <taxon>Stramenopiles</taxon>
        <taxon>Oomycota</taxon>
        <taxon>Peronosporomycetes</taxon>
        <taxon>Peronosporales</taxon>
        <taxon>Peronosporaceae</taxon>
        <taxon>Phytophthora</taxon>
    </lineage>
</organism>